<evidence type="ECO:0000313" key="1">
    <source>
        <dbReference type="EMBL" id="KAK4394760.1"/>
    </source>
</evidence>
<dbReference type="AlphaFoldDB" id="A0AAE2BRF1"/>
<protein>
    <submittedName>
        <fullName evidence="1">Uncharacterized protein</fullName>
    </submittedName>
</protein>
<reference evidence="1" key="2">
    <citation type="journal article" date="2024" name="Plant">
        <title>Genomic evolution and insights into agronomic trait innovations of Sesamum species.</title>
        <authorList>
            <person name="Miao H."/>
            <person name="Wang L."/>
            <person name="Qu L."/>
            <person name="Liu H."/>
            <person name="Sun Y."/>
            <person name="Le M."/>
            <person name="Wang Q."/>
            <person name="Wei S."/>
            <person name="Zheng Y."/>
            <person name="Lin W."/>
            <person name="Duan Y."/>
            <person name="Cao H."/>
            <person name="Xiong S."/>
            <person name="Wang X."/>
            <person name="Wei L."/>
            <person name="Li C."/>
            <person name="Ma Q."/>
            <person name="Ju M."/>
            <person name="Zhao R."/>
            <person name="Li G."/>
            <person name="Mu C."/>
            <person name="Tian Q."/>
            <person name="Mei H."/>
            <person name="Zhang T."/>
            <person name="Gao T."/>
            <person name="Zhang H."/>
        </authorList>
    </citation>
    <scope>NUCLEOTIDE SEQUENCE</scope>
    <source>
        <strain evidence="1">K16</strain>
    </source>
</reference>
<accession>A0AAE2BRF1</accession>
<dbReference type="PANTHER" id="PTHR34222:SF99">
    <property type="entry name" value="PROTEIN, PUTATIVE-RELATED"/>
    <property type="match status" value="1"/>
</dbReference>
<keyword evidence="2" id="KW-1185">Reference proteome</keyword>
<dbReference type="EMBL" id="JACGWL010000009">
    <property type="protein sequence ID" value="KAK4394760.1"/>
    <property type="molecule type" value="Genomic_DNA"/>
</dbReference>
<comment type="caution">
    <text evidence="1">The sequence shown here is derived from an EMBL/GenBank/DDBJ whole genome shotgun (WGS) entry which is preliminary data.</text>
</comment>
<name>A0AAE2BRF1_9LAMI</name>
<dbReference type="Proteomes" id="UP001289374">
    <property type="component" value="Unassembled WGS sequence"/>
</dbReference>
<organism evidence="1 2">
    <name type="scientific">Sesamum angolense</name>
    <dbReference type="NCBI Taxonomy" id="2727404"/>
    <lineage>
        <taxon>Eukaryota</taxon>
        <taxon>Viridiplantae</taxon>
        <taxon>Streptophyta</taxon>
        <taxon>Embryophyta</taxon>
        <taxon>Tracheophyta</taxon>
        <taxon>Spermatophyta</taxon>
        <taxon>Magnoliopsida</taxon>
        <taxon>eudicotyledons</taxon>
        <taxon>Gunneridae</taxon>
        <taxon>Pentapetalae</taxon>
        <taxon>asterids</taxon>
        <taxon>lamiids</taxon>
        <taxon>Lamiales</taxon>
        <taxon>Pedaliaceae</taxon>
        <taxon>Sesamum</taxon>
    </lineage>
</organism>
<sequence length="108" mass="12658">MDPLPSVNKTYSMIMCVEKQRQVHMNFNDVNEGATQFADNFDKRKDALSEGGNYRRGVVSDKKNLRYEDCDRPGHDKNTCFKLHEVPEWYKEFNDQRRKTVLQAARVG</sequence>
<gene>
    <name evidence="1" type="ORF">Sango_1630300</name>
</gene>
<dbReference type="PANTHER" id="PTHR34222">
    <property type="entry name" value="GAG_PRE-INTEGRS DOMAIN-CONTAINING PROTEIN"/>
    <property type="match status" value="1"/>
</dbReference>
<evidence type="ECO:0000313" key="2">
    <source>
        <dbReference type="Proteomes" id="UP001289374"/>
    </source>
</evidence>
<proteinExistence type="predicted"/>
<reference evidence="1" key="1">
    <citation type="submission" date="2020-06" db="EMBL/GenBank/DDBJ databases">
        <authorList>
            <person name="Li T."/>
            <person name="Hu X."/>
            <person name="Zhang T."/>
            <person name="Song X."/>
            <person name="Zhang H."/>
            <person name="Dai N."/>
            <person name="Sheng W."/>
            <person name="Hou X."/>
            <person name="Wei L."/>
        </authorList>
    </citation>
    <scope>NUCLEOTIDE SEQUENCE</scope>
    <source>
        <strain evidence="1">K16</strain>
        <tissue evidence="1">Leaf</tissue>
    </source>
</reference>